<gene>
    <name evidence="9" type="ORF">EDC37_10311</name>
</gene>
<keyword evidence="2 9" id="KW-0808">Transferase</keyword>
<sequence>MIIKNADIALLCSVLKNAGQKIVLTNGCFDIIHAGHIKYLEKAAAYGDCLIVGLNTDASVKRWKDKNRPIIPEEERAAVLDALKPVDYVVLFDETNAEKLLEKVMPDVYVKGGDYTLETLPEAKTLKRCGGHAEFINLVDGCSTTKIIKKIKEIYN</sequence>
<dbReference type="GO" id="GO:0005524">
    <property type="term" value="F:ATP binding"/>
    <property type="evidence" value="ECO:0007669"/>
    <property type="project" value="UniProtKB-KW"/>
</dbReference>
<accession>A0A4V2USC1</accession>
<dbReference type="NCBIfam" id="TIGR02199">
    <property type="entry name" value="rfaE_dom_II"/>
    <property type="match status" value="1"/>
</dbReference>
<evidence type="ECO:0000259" key="8">
    <source>
        <dbReference type="Pfam" id="PF01467"/>
    </source>
</evidence>
<dbReference type="Pfam" id="PF01467">
    <property type="entry name" value="CTP_transf_like"/>
    <property type="match status" value="1"/>
</dbReference>
<dbReference type="Gene3D" id="3.40.50.620">
    <property type="entry name" value="HUPs"/>
    <property type="match status" value="1"/>
</dbReference>
<protein>
    <recommendedName>
        <fullName evidence="1">D-glycero-beta-D-manno-heptose 1-phosphate adenylyltransferase</fullName>
        <ecNumber evidence="1">2.7.7.70</ecNumber>
    </recommendedName>
</protein>
<dbReference type="EC" id="2.7.7.70" evidence="1"/>
<reference evidence="9 10" key="1">
    <citation type="submission" date="2019-03" db="EMBL/GenBank/DDBJ databases">
        <title>Genomic Encyclopedia of Type Strains, Phase IV (KMG-IV): sequencing the most valuable type-strain genomes for metagenomic binning, comparative biology and taxonomic classification.</title>
        <authorList>
            <person name="Goeker M."/>
        </authorList>
    </citation>
    <scope>NUCLEOTIDE SEQUENCE [LARGE SCALE GENOMIC DNA]</scope>
    <source>
        <strain evidence="9 10">DSM 20467</strain>
    </source>
</reference>
<dbReference type="GO" id="GO:0016779">
    <property type="term" value="F:nucleotidyltransferase activity"/>
    <property type="evidence" value="ECO:0007669"/>
    <property type="project" value="UniProtKB-KW"/>
</dbReference>
<keyword evidence="4" id="KW-0547">Nucleotide-binding</keyword>
<evidence type="ECO:0000313" key="9">
    <source>
        <dbReference type="EMBL" id="TCS80842.1"/>
    </source>
</evidence>
<keyword evidence="6" id="KW-0119">Carbohydrate metabolism</keyword>
<organism evidence="9 10">
    <name type="scientific">Pectinatus cerevisiiphilus</name>
    <dbReference type="NCBI Taxonomy" id="86956"/>
    <lineage>
        <taxon>Bacteria</taxon>
        <taxon>Bacillati</taxon>
        <taxon>Bacillota</taxon>
        <taxon>Negativicutes</taxon>
        <taxon>Selenomonadales</taxon>
        <taxon>Selenomonadaceae</taxon>
        <taxon>Pectinatus</taxon>
    </lineage>
</organism>
<evidence type="ECO:0000256" key="3">
    <source>
        <dbReference type="ARBA" id="ARBA00022695"/>
    </source>
</evidence>
<evidence type="ECO:0000313" key="10">
    <source>
        <dbReference type="Proteomes" id="UP000295188"/>
    </source>
</evidence>
<name>A0A4V2USC1_9FIRM</name>
<dbReference type="NCBIfam" id="TIGR00125">
    <property type="entry name" value="cyt_tran_rel"/>
    <property type="match status" value="1"/>
</dbReference>
<dbReference type="Proteomes" id="UP000295188">
    <property type="component" value="Unassembled WGS sequence"/>
</dbReference>
<evidence type="ECO:0000256" key="6">
    <source>
        <dbReference type="ARBA" id="ARBA00023277"/>
    </source>
</evidence>
<evidence type="ECO:0000256" key="2">
    <source>
        <dbReference type="ARBA" id="ARBA00022679"/>
    </source>
</evidence>
<feature type="domain" description="Cytidyltransferase-like" evidence="8">
    <location>
        <begin position="24"/>
        <end position="149"/>
    </location>
</feature>
<evidence type="ECO:0000256" key="4">
    <source>
        <dbReference type="ARBA" id="ARBA00022741"/>
    </source>
</evidence>
<comment type="caution">
    <text evidence="9">The sequence shown here is derived from an EMBL/GenBank/DDBJ whole genome shotgun (WGS) entry which is preliminary data.</text>
</comment>
<dbReference type="RefSeq" id="WP_132547487.1">
    <property type="nucleotide sequence ID" value="NZ_SMAA01000003.1"/>
</dbReference>
<comment type="catalytic activity">
    <reaction evidence="7">
        <text>D-glycero-beta-D-manno-heptose 1-phosphate + ATP + H(+) = ADP-D-glycero-beta-D-manno-heptose + diphosphate</text>
        <dbReference type="Rhea" id="RHEA:27465"/>
        <dbReference type="ChEBI" id="CHEBI:15378"/>
        <dbReference type="ChEBI" id="CHEBI:30616"/>
        <dbReference type="ChEBI" id="CHEBI:33019"/>
        <dbReference type="ChEBI" id="CHEBI:59967"/>
        <dbReference type="ChEBI" id="CHEBI:61593"/>
        <dbReference type="EC" id="2.7.7.70"/>
    </reaction>
</comment>
<dbReference type="OrthoDB" id="9802794at2"/>
<dbReference type="SUPFAM" id="SSF52374">
    <property type="entry name" value="Nucleotidylyl transferase"/>
    <property type="match status" value="1"/>
</dbReference>
<proteinExistence type="predicted"/>
<dbReference type="InterPro" id="IPR011914">
    <property type="entry name" value="RfaE_dom_II"/>
</dbReference>
<dbReference type="InterPro" id="IPR014729">
    <property type="entry name" value="Rossmann-like_a/b/a_fold"/>
</dbReference>
<evidence type="ECO:0000256" key="1">
    <source>
        <dbReference type="ARBA" id="ARBA00012519"/>
    </source>
</evidence>
<dbReference type="AlphaFoldDB" id="A0A4V2USC1"/>
<dbReference type="GO" id="GO:0005975">
    <property type="term" value="P:carbohydrate metabolic process"/>
    <property type="evidence" value="ECO:0007669"/>
    <property type="project" value="InterPro"/>
</dbReference>
<dbReference type="PANTHER" id="PTHR43793">
    <property type="entry name" value="FAD SYNTHASE"/>
    <property type="match status" value="1"/>
</dbReference>
<dbReference type="GO" id="GO:0016773">
    <property type="term" value="F:phosphotransferase activity, alcohol group as acceptor"/>
    <property type="evidence" value="ECO:0007669"/>
    <property type="project" value="InterPro"/>
</dbReference>
<keyword evidence="10" id="KW-1185">Reference proteome</keyword>
<keyword evidence="3" id="KW-0548">Nucleotidyltransferase</keyword>
<dbReference type="PANTHER" id="PTHR43793:SF2">
    <property type="entry name" value="BIFUNCTIONAL PROTEIN HLDE"/>
    <property type="match status" value="1"/>
</dbReference>
<dbReference type="InterPro" id="IPR004821">
    <property type="entry name" value="Cyt_trans-like"/>
</dbReference>
<evidence type="ECO:0000256" key="7">
    <source>
        <dbReference type="ARBA" id="ARBA00047428"/>
    </source>
</evidence>
<keyword evidence="5" id="KW-0067">ATP-binding</keyword>
<evidence type="ECO:0000256" key="5">
    <source>
        <dbReference type="ARBA" id="ARBA00022840"/>
    </source>
</evidence>
<dbReference type="InterPro" id="IPR050385">
    <property type="entry name" value="Archaeal_FAD_synthase"/>
</dbReference>
<dbReference type="EMBL" id="SMAA01000003">
    <property type="protein sequence ID" value="TCS80842.1"/>
    <property type="molecule type" value="Genomic_DNA"/>
</dbReference>